<dbReference type="EMBL" id="JBBNAE010000005">
    <property type="protein sequence ID" value="KAK9123354.1"/>
    <property type="molecule type" value="Genomic_DNA"/>
</dbReference>
<reference evidence="1 2" key="1">
    <citation type="submission" date="2024-01" db="EMBL/GenBank/DDBJ databases">
        <title>Genome assemblies of Stephania.</title>
        <authorList>
            <person name="Yang L."/>
        </authorList>
    </citation>
    <scope>NUCLEOTIDE SEQUENCE [LARGE SCALE GENOMIC DNA]</scope>
    <source>
        <strain evidence="1">QJT</strain>
        <tissue evidence="1">Leaf</tissue>
    </source>
</reference>
<proteinExistence type="predicted"/>
<evidence type="ECO:0000313" key="1">
    <source>
        <dbReference type="EMBL" id="KAK9123354.1"/>
    </source>
</evidence>
<dbReference type="AlphaFoldDB" id="A0AAP0NYR7"/>
<keyword evidence="2" id="KW-1185">Reference proteome</keyword>
<sequence>MKLGKFKTRLIQGNKDRKAKTIIRTTYSSAIRCGPSTLCNKLDDQALCSGPSALCSKLDDPVHYVVEPARCAVVKRYTSVSERVGIVYQFPTNFGNEFGSEERVMGTGQTVIDHFSHNTHVPGPDPHHDSLVAYSQTYQRIKHDTLHTLVFGRLTMCESTHNQIGIVLCVSTALSRKCSIYALIETAKVGDAAGRTTIGGGLSRILPMSLMVSRNLWCV</sequence>
<protein>
    <submittedName>
        <fullName evidence="1">Uncharacterized protein</fullName>
    </submittedName>
</protein>
<gene>
    <name evidence="1" type="ORF">Sjap_012956</name>
</gene>
<name>A0AAP0NYR7_9MAGN</name>
<dbReference type="Proteomes" id="UP001417504">
    <property type="component" value="Unassembled WGS sequence"/>
</dbReference>
<evidence type="ECO:0000313" key="2">
    <source>
        <dbReference type="Proteomes" id="UP001417504"/>
    </source>
</evidence>
<organism evidence="1 2">
    <name type="scientific">Stephania japonica</name>
    <dbReference type="NCBI Taxonomy" id="461633"/>
    <lineage>
        <taxon>Eukaryota</taxon>
        <taxon>Viridiplantae</taxon>
        <taxon>Streptophyta</taxon>
        <taxon>Embryophyta</taxon>
        <taxon>Tracheophyta</taxon>
        <taxon>Spermatophyta</taxon>
        <taxon>Magnoliopsida</taxon>
        <taxon>Ranunculales</taxon>
        <taxon>Menispermaceae</taxon>
        <taxon>Menispermoideae</taxon>
        <taxon>Cissampelideae</taxon>
        <taxon>Stephania</taxon>
    </lineage>
</organism>
<comment type="caution">
    <text evidence="1">The sequence shown here is derived from an EMBL/GenBank/DDBJ whole genome shotgun (WGS) entry which is preliminary data.</text>
</comment>
<accession>A0AAP0NYR7</accession>